<accession>A0AAW0EYH4</accession>
<dbReference type="PROSITE" id="PS50076">
    <property type="entry name" value="DNAJ_2"/>
    <property type="match status" value="1"/>
</dbReference>
<dbReference type="PANTHER" id="PTHR44200:SF3">
    <property type="entry name" value="PROTEIN DNAJ, PUTATIVE-RELATED"/>
    <property type="match status" value="1"/>
</dbReference>
<dbReference type="InterPro" id="IPR036869">
    <property type="entry name" value="J_dom_sf"/>
</dbReference>
<feature type="compositionally biased region" description="Pro residues" evidence="1">
    <location>
        <begin position="516"/>
        <end position="525"/>
    </location>
</feature>
<dbReference type="Proteomes" id="UP001430356">
    <property type="component" value="Unassembled WGS sequence"/>
</dbReference>
<evidence type="ECO:0000313" key="4">
    <source>
        <dbReference type="Proteomes" id="UP001430356"/>
    </source>
</evidence>
<dbReference type="Pfam" id="PF00226">
    <property type="entry name" value="DnaJ"/>
    <property type="match status" value="1"/>
</dbReference>
<dbReference type="PANTHER" id="PTHR44200">
    <property type="entry name" value="DNAJ HOMOLOG SUBFAMILY C MEMBER 7"/>
    <property type="match status" value="1"/>
</dbReference>
<protein>
    <submittedName>
        <fullName evidence="3">Chaperone protein DNAj</fullName>
    </submittedName>
</protein>
<evidence type="ECO:0000256" key="1">
    <source>
        <dbReference type="SAM" id="MobiDB-lite"/>
    </source>
</evidence>
<gene>
    <name evidence="3" type="ORF">NESM_000873100</name>
</gene>
<dbReference type="AlphaFoldDB" id="A0AAW0EYH4"/>
<dbReference type="SMART" id="SM00271">
    <property type="entry name" value="DnaJ"/>
    <property type="match status" value="1"/>
</dbReference>
<dbReference type="Gene3D" id="1.10.287.110">
    <property type="entry name" value="DnaJ domain"/>
    <property type="match status" value="1"/>
</dbReference>
<reference evidence="3 4" key="1">
    <citation type="journal article" date="2021" name="MBio">
        <title>A New Model Trypanosomatid, Novymonas esmeraldas: Genomic Perception of Its 'Candidatus Pandoraea novymonadis' Endosymbiont.</title>
        <authorList>
            <person name="Zakharova A."/>
            <person name="Saura A."/>
            <person name="Butenko A."/>
            <person name="Podesvova L."/>
            <person name="Warmusova S."/>
            <person name="Kostygov A.Y."/>
            <person name="Nenarokova A."/>
            <person name="Lukes J."/>
            <person name="Opperdoes F.R."/>
            <person name="Yurchenko V."/>
        </authorList>
    </citation>
    <scope>NUCLEOTIDE SEQUENCE [LARGE SCALE GENOMIC DNA]</scope>
    <source>
        <strain evidence="3 4">E262AT.01</strain>
    </source>
</reference>
<dbReference type="InterPro" id="IPR011990">
    <property type="entry name" value="TPR-like_helical_dom_sf"/>
</dbReference>
<proteinExistence type="predicted"/>
<feature type="compositionally biased region" description="Low complexity" evidence="1">
    <location>
        <begin position="490"/>
        <end position="502"/>
    </location>
</feature>
<keyword evidence="4" id="KW-1185">Reference proteome</keyword>
<evidence type="ECO:0000259" key="2">
    <source>
        <dbReference type="PROSITE" id="PS50076"/>
    </source>
</evidence>
<dbReference type="EMBL" id="JAECZO010000204">
    <property type="protein sequence ID" value="KAK7199048.1"/>
    <property type="molecule type" value="Genomic_DNA"/>
</dbReference>
<dbReference type="InterPro" id="IPR001623">
    <property type="entry name" value="DnaJ_domain"/>
</dbReference>
<feature type="domain" description="J" evidence="2">
    <location>
        <begin position="530"/>
        <end position="592"/>
    </location>
</feature>
<dbReference type="CDD" id="cd06257">
    <property type="entry name" value="DnaJ"/>
    <property type="match status" value="1"/>
</dbReference>
<sequence length="592" mass="61900">MAVQLSSLPVAAQMLLDPAVELGSSVLDAWQAACAAAASAQSSEECDAVLLAAARGHGAAALRREQRPHVDTADFFALAAALDTLAGELSGNGALGGPPPSTTTDAAAGAAAGAGTAAASRVLGVDELDSHDVDALVGAQREAAREAHQHFDLGNYAAALSSFQRVSSACLAHELTPALLHNMAVCHLLMEQWDACETATRRVLAAGAPGRHASARRLVRVCIAQGRVREAQELVGPNREAPDWAGEVAAVKAFAGYANLYAAHQYSKALESLETVLRLCPCGTLEATKARLLSLDNVVEAARYAAQQCRVYPASSELRLCAWDLAFHSATTADALDAVLADMQASGQGTADLRVRLLHSHITRSKEALATVQGLVAARRWADVVVAASQALAQPSVSDGLKGVFYVARARSLAEQASWYAALDDAHCALSHTDAATARASALLLIAGCEEALGRLRDAVHHTEESARLAPSAATTGRLNALRARVAAAGSAARAQARTAPKAAPPGQRQHADGAAPPPPPPRRGPPVDVHYNTLSLPRSATVMEVKKSYRALAMRWHPDRWCGAADEAVRTAEATFKAIQHAYEEIIKGTT</sequence>
<dbReference type="SUPFAM" id="SSF46565">
    <property type="entry name" value="Chaperone J-domain"/>
    <property type="match status" value="1"/>
</dbReference>
<evidence type="ECO:0000313" key="3">
    <source>
        <dbReference type="EMBL" id="KAK7199048.1"/>
    </source>
</evidence>
<feature type="region of interest" description="Disordered" evidence="1">
    <location>
        <begin position="490"/>
        <end position="533"/>
    </location>
</feature>
<dbReference type="Gene3D" id="1.25.40.10">
    <property type="entry name" value="Tetratricopeptide repeat domain"/>
    <property type="match status" value="1"/>
</dbReference>
<name>A0AAW0EYH4_9TRYP</name>
<dbReference type="PRINTS" id="PR00625">
    <property type="entry name" value="JDOMAIN"/>
</dbReference>
<dbReference type="InterPro" id="IPR052758">
    <property type="entry name" value="SRC_co-chaperone"/>
</dbReference>
<comment type="caution">
    <text evidence="3">The sequence shown here is derived from an EMBL/GenBank/DDBJ whole genome shotgun (WGS) entry which is preliminary data.</text>
</comment>
<dbReference type="SUPFAM" id="SSF48452">
    <property type="entry name" value="TPR-like"/>
    <property type="match status" value="2"/>
</dbReference>
<organism evidence="3 4">
    <name type="scientific">Novymonas esmeraldas</name>
    <dbReference type="NCBI Taxonomy" id="1808958"/>
    <lineage>
        <taxon>Eukaryota</taxon>
        <taxon>Discoba</taxon>
        <taxon>Euglenozoa</taxon>
        <taxon>Kinetoplastea</taxon>
        <taxon>Metakinetoplastina</taxon>
        <taxon>Trypanosomatida</taxon>
        <taxon>Trypanosomatidae</taxon>
        <taxon>Novymonas</taxon>
    </lineage>
</organism>